<evidence type="ECO:0000313" key="1">
    <source>
        <dbReference type="EMBL" id="BAV94477.1"/>
    </source>
</evidence>
<organism evidence="1 2">
    <name type="scientific">Ichthyobacterium seriolicida</name>
    <dbReference type="NCBI Taxonomy" id="242600"/>
    <lineage>
        <taxon>Bacteria</taxon>
        <taxon>Pseudomonadati</taxon>
        <taxon>Bacteroidota</taxon>
        <taxon>Flavobacteriia</taxon>
        <taxon>Flavobacteriales</taxon>
        <taxon>Ichthyobacteriaceae</taxon>
        <taxon>Ichthyobacterium</taxon>
    </lineage>
</organism>
<reference evidence="1 2" key="1">
    <citation type="submission" date="2014-03" db="EMBL/GenBank/DDBJ databases">
        <title>complete genome sequence of Flavobacteriaceae bacterium JBKA-6.</title>
        <authorList>
            <person name="Takano T."/>
            <person name="Nakamura Y."/>
            <person name="Takuma S."/>
            <person name="Yasuike M."/>
            <person name="Matsuyama T."/>
            <person name="Sakai T."/>
            <person name="Fujiwara A."/>
            <person name="Kimoto K."/>
            <person name="Fukuda Y."/>
            <person name="Kondo H."/>
            <person name="Hirono I."/>
            <person name="Nakayasu C."/>
        </authorList>
    </citation>
    <scope>NUCLEOTIDE SEQUENCE [LARGE SCALE GENOMIC DNA]</scope>
    <source>
        <strain evidence="1 2">JBKA-6</strain>
    </source>
</reference>
<evidence type="ECO:0008006" key="3">
    <source>
        <dbReference type="Google" id="ProtNLM"/>
    </source>
</evidence>
<dbReference type="KEGG" id="ise:JBKA6_0464"/>
<dbReference type="EMBL" id="AP014564">
    <property type="protein sequence ID" value="BAV94477.1"/>
    <property type="molecule type" value="Genomic_DNA"/>
</dbReference>
<protein>
    <recommendedName>
        <fullName evidence="3">Outer membrane protein beta-barrel domain-containing protein</fullName>
    </recommendedName>
</protein>
<proteinExistence type="predicted"/>
<evidence type="ECO:0000313" key="2">
    <source>
        <dbReference type="Proteomes" id="UP000243197"/>
    </source>
</evidence>
<sequence>MLPYVYTIAQETNNKTEDNKDDNFSIGFQKTEDNKICNFFIGFQLGKVQDNFHVGANTGVRIIDMFELKATANMSFNYYFYSPKKREILVPYFSSTLGWVYIQPVSKSINVYGESGSVLIIPAYIFSEENFRFGGYGLFGFEFFTDRYSSFFIEMGCMGTGARQNDAYKSVYHNGFLINVGFKHIF</sequence>
<dbReference type="RefSeq" id="WP_096685492.1">
    <property type="nucleotide sequence ID" value="NZ_AP014564.1"/>
</dbReference>
<name>A0A1J1E0M3_9FLAO</name>
<dbReference type="Proteomes" id="UP000243197">
    <property type="component" value="Chromosome"/>
</dbReference>
<keyword evidence="2" id="KW-1185">Reference proteome</keyword>
<gene>
    <name evidence="1" type="ORF">JBKA6_0464</name>
</gene>
<dbReference type="AlphaFoldDB" id="A0A1J1E0M3"/>
<accession>A0A1J1E0M3</accession>